<keyword evidence="3" id="KW-1185">Reference proteome</keyword>
<gene>
    <name evidence="2" type="ORF">IC614_03695</name>
</gene>
<dbReference type="KEGG" id="sflv:IC614_03695"/>
<organism evidence="2 3">
    <name type="scientific">Allosphingosinicella flava</name>
    <dbReference type="NCBI Taxonomy" id="2771430"/>
    <lineage>
        <taxon>Bacteria</taxon>
        <taxon>Pseudomonadati</taxon>
        <taxon>Pseudomonadota</taxon>
        <taxon>Alphaproteobacteria</taxon>
        <taxon>Sphingomonadales</taxon>
        <taxon>Sphingomonadaceae</taxon>
        <taxon>Allosphingosinicella</taxon>
    </lineage>
</organism>
<reference evidence="2 3" key="1">
    <citation type="submission" date="2020-11" db="EMBL/GenBank/DDBJ databases">
        <title>Genome seq and assembly of Sphingosinicella sp.</title>
        <authorList>
            <person name="Chhetri G."/>
        </authorList>
    </citation>
    <scope>NUCLEOTIDE SEQUENCE [LARGE SCALE GENOMIC DNA]</scope>
    <source>
        <strain evidence="2 3">UDD2</strain>
    </source>
</reference>
<dbReference type="Proteomes" id="UP000594873">
    <property type="component" value="Chromosome"/>
</dbReference>
<name>A0A7T2GKU1_9SPHN</name>
<proteinExistence type="predicted"/>
<evidence type="ECO:0000313" key="2">
    <source>
        <dbReference type="EMBL" id="QPQ55708.1"/>
    </source>
</evidence>
<feature type="region of interest" description="Disordered" evidence="1">
    <location>
        <begin position="1"/>
        <end position="31"/>
    </location>
</feature>
<dbReference type="AlphaFoldDB" id="A0A7T2GKU1"/>
<dbReference type="EMBL" id="CP065592">
    <property type="protein sequence ID" value="QPQ55708.1"/>
    <property type="molecule type" value="Genomic_DNA"/>
</dbReference>
<evidence type="ECO:0000256" key="1">
    <source>
        <dbReference type="SAM" id="MobiDB-lite"/>
    </source>
</evidence>
<sequence>MGESPPHAASRADADTINNALRRETSVNEEEAGAAEDLVIGKIISFR</sequence>
<evidence type="ECO:0000313" key="3">
    <source>
        <dbReference type="Proteomes" id="UP000594873"/>
    </source>
</evidence>
<accession>A0A7T2GKU1</accession>
<protein>
    <submittedName>
        <fullName evidence="2">Uncharacterized protein</fullName>
    </submittedName>
</protein>
<dbReference type="RefSeq" id="WP_200972421.1">
    <property type="nucleotide sequence ID" value="NZ_CP065592.1"/>
</dbReference>